<reference evidence="1" key="1">
    <citation type="journal article" date="2015" name="Nature">
        <title>Complex archaea that bridge the gap between prokaryotes and eukaryotes.</title>
        <authorList>
            <person name="Spang A."/>
            <person name="Saw J.H."/>
            <person name="Jorgensen S.L."/>
            <person name="Zaremba-Niedzwiedzka K."/>
            <person name="Martijn J."/>
            <person name="Lind A.E."/>
            <person name="van Eijk R."/>
            <person name="Schleper C."/>
            <person name="Guy L."/>
            <person name="Ettema T.J."/>
        </authorList>
    </citation>
    <scope>NUCLEOTIDE SEQUENCE</scope>
</reference>
<evidence type="ECO:0000313" key="1">
    <source>
        <dbReference type="EMBL" id="KKM75341.1"/>
    </source>
</evidence>
<dbReference type="Pfam" id="PF13385">
    <property type="entry name" value="Laminin_G_3"/>
    <property type="match status" value="1"/>
</dbReference>
<organism evidence="1">
    <name type="scientific">marine sediment metagenome</name>
    <dbReference type="NCBI Taxonomy" id="412755"/>
    <lineage>
        <taxon>unclassified sequences</taxon>
        <taxon>metagenomes</taxon>
        <taxon>ecological metagenomes</taxon>
    </lineage>
</organism>
<protein>
    <recommendedName>
        <fullName evidence="2">LamG-like jellyroll fold domain-containing protein</fullName>
    </recommendedName>
</protein>
<name>A0A0F9KKR6_9ZZZZ</name>
<dbReference type="SUPFAM" id="SSF49899">
    <property type="entry name" value="Concanavalin A-like lectins/glucanases"/>
    <property type="match status" value="1"/>
</dbReference>
<proteinExistence type="predicted"/>
<comment type="caution">
    <text evidence="1">The sequence shown here is derived from an EMBL/GenBank/DDBJ whole genome shotgun (WGS) entry which is preliminary data.</text>
</comment>
<dbReference type="InterPro" id="IPR013320">
    <property type="entry name" value="ConA-like_dom_sf"/>
</dbReference>
<dbReference type="AlphaFoldDB" id="A0A0F9KKR6"/>
<dbReference type="EMBL" id="LAZR01008993">
    <property type="protein sequence ID" value="KKM75341.1"/>
    <property type="molecule type" value="Genomic_DNA"/>
</dbReference>
<dbReference type="Gene3D" id="2.60.120.200">
    <property type="match status" value="1"/>
</dbReference>
<accession>A0A0F9KKR6</accession>
<gene>
    <name evidence="1" type="ORF">LCGC14_1391190</name>
</gene>
<sequence length="234" mass="26220">MLATKERIIADRSIATERYILQTLPLLYLPLWKSDGSSQFLSSDGHGHLCTVTGALWTPQGRKFDDNDDQIEIPSFEVIDFTIAVWVKRTATGGFDFVGNKWEETGDERVWQFLIRNTDVLTFAVSKTGAAAGDTSLNSSGTIDATWHLIQATYKFIADGTSEIRFCIDGAIDATVSNTAVGPPFVTTESILFGYRKELNNPFGGMMGEVWMWSRAFDGQESSRLYEATRWRYQ</sequence>
<evidence type="ECO:0008006" key="2">
    <source>
        <dbReference type="Google" id="ProtNLM"/>
    </source>
</evidence>